<comment type="caution">
    <text evidence="5">The sequence shown here is derived from an EMBL/GenBank/DDBJ whole genome shotgun (WGS) entry which is preliminary data.</text>
</comment>
<keyword evidence="1" id="KW-0805">Transcription regulation</keyword>
<dbReference type="InterPro" id="IPR036390">
    <property type="entry name" value="WH_DNA-bd_sf"/>
</dbReference>
<dbReference type="Pfam" id="PF12802">
    <property type="entry name" value="MarR_2"/>
    <property type="match status" value="1"/>
</dbReference>
<organism evidence="5 6">
    <name type="scientific">Allokutzneria oryzae</name>
    <dbReference type="NCBI Taxonomy" id="1378989"/>
    <lineage>
        <taxon>Bacteria</taxon>
        <taxon>Bacillati</taxon>
        <taxon>Actinomycetota</taxon>
        <taxon>Actinomycetes</taxon>
        <taxon>Pseudonocardiales</taxon>
        <taxon>Pseudonocardiaceae</taxon>
        <taxon>Allokutzneria</taxon>
    </lineage>
</organism>
<protein>
    <submittedName>
        <fullName evidence="5">MarR family winged helix-turn-helix transcriptional regulator</fullName>
    </submittedName>
</protein>
<evidence type="ECO:0000259" key="4">
    <source>
        <dbReference type="PROSITE" id="PS50995"/>
    </source>
</evidence>
<keyword evidence="3" id="KW-0804">Transcription</keyword>
<dbReference type="SMART" id="SM00347">
    <property type="entry name" value="HTH_MARR"/>
    <property type="match status" value="1"/>
</dbReference>
<accession>A0ABV6A0N2</accession>
<dbReference type="EMBL" id="JBHLZU010000018">
    <property type="protein sequence ID" value="MFB9906648.1"/>
    <property type="molecule type" value="Genomic_DNA"/>
</dbReference>
<dbReference type="Proteomes" id="UP001589693">
    <property type="component" value="Unassembled WGS sequence"/>
</dbReference>
<evidence type="ECO:0000256" key="2">
    <source>
        <dbReference type="ARBA" id="ARBA00023125"/>
    </source>
</evidence>
<dbReference type="PANTHER" id="PTHR42756:SF1">
    <property type="entry name" value="TRANSCRIPTIONAL REPRESSOR OF EMRAB OPERON"/>
    <property type="match status" value="1"/>
</dbReference>
<dbReference type="RefSeq" id="WP_377855304.1">
    <property type="nucleotide sequence ID" value="NZ_JBHLZU010000018.1"/>
</dbReference>
<feature type="domain" description="HTH marR-type" evidence="4">
    <location>
        <begin position="6"/>
        <end position="138"/>
    </location>
</feature>
<evidence type="ECO:0000313" key="6">
    <source>
        <dbReference type="Proteomes" id="UP001589693"/>
    </source>
</evidence>
<gene>
    <name evidence="5" type="ORF">ACFFQA_22170</name>
</gene>
<dbReference type="InterPro" id="IPR000835">
    <property type="entry name" value="HTH_MarR-typ"/>
</dbReference>
<evidence type="ECO:0000313" key="5">
    <source>
        <dbReference type="EMBL" id="MFB9906648.1"/>
    </source>
</evidence>
<evidence type="ECO:0000256" key="1">
    <source>
        <dbReference type="ARBA" id="ARBA00023015"/>
    </source>
</evidence>
<dbReference type="SUPFAM" id="SSF46785">
    <property type="entry name" value="Winged helix' DNA-binding domain"/>
    <property type="match status" value="1"/>
</dbReference>
<keyword evidence="2" id="KW-0238">DNA-binding</keyword>
<dbReference type="InterPro" id="IPR036388">
    <property type="entry name" value="WH-like_DNA-bd_sf"/>
</dbReference>
<name>A0ABV6A0N2_9PSEU</name>
<sequence>MGMPVGERLGADIKRVEHELMGVKQVAVRPAGLTVAQYSALLVLAEQPGISAAELARRCRVTPQTMTTILRNLEAAELIAREPHELHRNVLETRLTEAGRTAFALADERASAVERQLSEEFSDEERQTLRALLARCSEVLARQPRD</sequence>
<dbReference type="PANTHER" id="PTHR42756">
    <property type="entry name" value="TRANSCRIPTIONAL REGULATOR, MARR"/>
    <property type="match status" value="1"/>
</dbReference>
<keyword evidence="6" id="KW-1185">Reference proteome</keyword>
<evidence type="ECO:0000256" key="3">
    <source>
        <dbReference type="ARBA" id="ARBA00023163"/>
    </source>
</evidence>
<proteinExistence type="predicted"/>
<dbReference type="Gene3D" id="1.10.10.10">
    <property type="entry name" value="Winged helix-like DNA-binding domain superfamily/Winged helix DNA-binding domain"/>
    <property type="match status" value="1"/>
</dbReference>
<reference evidence="5 6" key="1">
    <citation type="submission" date="2024-09" db="EMBL/GenBank/DDBJ databases">
        <authorList>
            <person name="Sun Q."/>
            <person name="Mori K."/>
        </authorList>
    </citation>
    <scope>NUCLEOTIDE SEQUENCE [LARGE SCALE GENOMIC DNA]</scope>
    <source>
        <strain evidence="5 6">TBRC 7907</strain>
    </source>
</reference>
<dbReference type="PRINTS" id="PR00598">
    <property type="entry name" value="HTHMARR"/>
</dbReference>
<dbReference type="PROSITE" id="PS50995">
    <property type="entry name" value="HTH_MARR_2"/>
    <property type="match status" value="1"/>
</dbReference>